<feature type="repeat" description="WD" evidence="11">
    <location>
        <begin position="625"/>
        <end position="666"/>
    </location>
</feature>
<accession>A0AAV7XPT4</accession>
<dbReference type="GO" id="GO:0005634">
    <property type="term" value="C:nucleus"/>
    <property type="evidence" value="ECO:0007669"/>
    <property type="project" value="UniProtKB-SubCell"/>
</dbReference>
<proteinExistence type="inferred from homology"/>
<evidence type="ECO:0000256" key="11">
    <source>
        <dbReference type="PROSITE-ProRule" id="PRU00221"/>
    </source>
</evidence>
<keyword evidence="7 11" id="KW-0853">WD repeat</keyword>
<dbReference type="Pfam" id="PF00400">
    <property type="entry name" value="WD40"/>
    <property type="match status" value="7"/>
</dbReference>
<dbReference type="SMART" id="SM00320">
    <property type="entry name" value="WD40"/>
    <property type="match status" value="13"/>
</dbReference>
<organism evidence="12 13">
    <name type="scientific">Megalurothrips usitatus</name>
    <name type="common">bean blossom thrips</name>
    <dbReference type="NCBI Taxonomy" id="439358"/>
    <lineage>
        <taxon>Eukaryota</taxon>
        <taxon>Metazoa</taxon>
        <taxon>Ecdysozoa</taxon>
        <taxon>Arthropoda</taxon>
        <taxon>Hexapoda</taxon>
        <taxon>Insecta</taxon>
        <taxon>Pterygota</taxon>
        <taxon>Neoptera</taxon>
        <taxon>Paraneoptera</taxon>
        <taxon>Thysanoptera</taxon>
        <taxon>Terebrantia</taxon>
        <taxon>Thripoidea</taxon>
        <taxon>Thripidae</taxon>
        <taxon>Megalurothrips</taxon>
    </lineage>
</organism>
<comment type="caution">
    <text evidence="12">The sequence shown here is derived from an EMBL/GenBank/DDBJ whole genome shotgun (WGS) entry which is preliminary data.</text>
</comment>
<dbReference type="InterPro" id="IPR001680">
    <property type="entry name" value="WD40_rpt"/>
</dbReference>
<feature type="repeat" description="WD" evidence="11">
    <location>
        <begin position="212"/>
        <end position="256"/>
    </location>
</feature>
<dbReference type="Gene3D" id="2.130.10.10">
    <property type="entry name" value="YVTN repeat-like/Quinoprotein amine dehydrogenase"/>
    <property type="match status" value="4"/>
</dbReference>
<comment type="subcellular location">
    <subcellularLocation>
        <location evidence="2">Cytoplasm</location>
    </subcellularLocation>
    <subcellularLocation>
        <location evidence="1">Nucleus</location>
    </subcellularLocation>
</comment>
<dbReference type="Proteomes" id="UP001075354">
    <property type="component" value="Chromosome 6"/>
</dbReference>
<evidence type="ECO:0000256" key="1">
    <source>
        <dbReference type="ARBA" id="ARBA00004123"/>
    </source>
</evidence>
<evidence type="ECO:0000256" key="3">
    <source>
        <dbReference type="ARBA" id="ARBA00005043"/>
    </source>
</evidence>
<dbReference type="AlphaFoldDB" id="A0AAV7XPT4"/>
<comment type="similarity">
    <text evidence="4">Belongs to the WD repeat ELP2 family.</text>
</comment>
<dbReference type="FunFam" id="2.130.10.10:FF:000400">
    <property type="entry name" value="Elongator acetyltransferase complex subunit 2"/>
    <property type="match status" value="1"/>
</dbReference>
<dbReference type="EMBL" id="JAPTSV010000006">
    <property type="protein sequence ID" value="KAJ1526983.1"/>
    <property type="molecule type" value="Genomic_DNA"/>
</dbReference>
<evidence type="ECO:0000256" key="9">
    <source>
        <dbReference type="ARBA" id="ARBA00022737"/>
    </source>
</evidence>
<dbReference type="PROSITE" id="PS50082">
    <property type="entry name" value="WD_REPEATS_2"/>
    <property type="match status" value="4"/>
</dbReference>
<dbReference type="GO" id="GO:0002098">
    <property type="term" value="P:tRNA wobble uridine modification"/>
    <property type="evidence" value="ECO:0007669"/>
    <property type="project" value="InterPro"/>
</dbReference>
<dbReference type="GO" id="GO:0005737">
    <property type="term" value="C:cytoplasm"/>
    <property type="evidence" value="ECO:0007669"/>
    <property type="project" value="UniProtKB-SubCell"/>
</dbReference>
<evidence type="ECO:0000256" key="4">
    <source>
        <dbReference type="ARBA" id="ARBA00005881"/>
    </source>
</evidence>
<feature type="repeat" description="WD" evidence="11">
    <location>
        <begin position="677"/>
        <end position="708"/>
    </location>
</feature>
<name>A0AAV7XPT4_9NEOP</name>
<dbReference type="InterPro" id="IPR037289">
    <property type="entry name" value="Elp2"/>
</dbReference>
<evidence type="ECO:0000256" key="8">
    <source>
        <dbReference type="ARBA" id="ARBA00022694"/>
    </source>
</evidence>
<reference evidence="12" key="1">
    <citation type="submission" date="2022-12" db="EMBL/GenBank/DDBJ databases">
        <title>Chromosome-level genome assembly of the bean flower thrips Megalurothrips usitatus.</title>
        <authorList>
            <person name="Ma L."/>
            <person name="Liu Q."/>
            <person name="Li H."/>
            <person name="Cai W."/>
        </authorList>
    </citation>
    <scope>NUCLEOTIDE SEQUENCE</scope>
    <source>
        <strain evidence="12">Cailab_2022a</strain>
    </source>
</reference>
<dbReference type="PANTHER" id="PTHR44111:SF1">
    <property type="entry name" value="ELONGATOR COMPLEX PROTEIN 2"/>
    <property type="match status" value="1"/>
</dbReference>
<keyword evidence="9" id="KW-0677">Repeat</keyword>
<dbReference type="GO" id="GO:0033588">
    <property type="term" value="C:elongator holoenzyme complex"/>
    <property type="evidence" value="ECO:0007669"/>
    <property type="project" value="InterPro"/>
</dbReference>
<evidence type="ECO:0000256" key="10">
    <source>
        <dbReference type="ARBA" id="ARBA00023242"/>
    </source>
</evidence>
<dbReference type="PANTHER" id="PTHR44111">
    <property type="entry name" value="ELONGATOR COMPLEX PROTEIN 2"/>
    <property type="match status" value="1"/>
</dbReference>
<feature type="repeat" description="WD" evidence="11">
    <location>
        <begin position="406"/>
        <end position="436"/>
    </location>
</feature>
<dbReference type="PROSITE" id="PS50294">
    <property type="entry name" value="WD_REPEATS_REGION"/>
    <property type="match status" value="1"/>
</dbReference>
<sequence>MRKMAAPCETRYISTACNRTPGCLSWGENNLICFGACNSVAIYDPEKSKITDTYSHHSGRVNGVKWVQQGNSTKKYIKDAEFISVSSDKSGVVWSKDEDGVYAPSAVLTGHSDVVTIVDSVYLEGDSLKYPSLLVVTASADSTIKIWFRKSNSKELSCIETLSSGSGLYLSVKLCILPNKNIPLLAVAADDAKIHLYAIETEPAKLHHVHTLMGHEDWVRSLDFAVHDNGDILLVSAGQDMLIRIWRLSPRDAKASAPKNISFDPSKEIKLEEEIFSIDFGGSTFYWAATVDSVLAGHEGWVYSVCWHPRVSNELGKETQPLCLLSASLDKTMLVWSPGSEDVEDDGDCVWLERARVGEVGGNTLGFYGCQFAPDGKSILAHGYHGSFHLWHHNKDGEIWLPGLTVGGHFDEVTDLSWEPSGKFVISVSVDQTSRLHAPWVQDGGKVSWHELARPQVHGYDIQCLAIISRYQYASGAEEKVVRLFKAPGNFIENFQRICGVNEKNVDELLAAAPAGASVPSLGLSNKAVFNGETMVPCGDSSNSNENAEGYFTPVSLSEPPKEEDLLQNTLWPEVQKLYGHGYEIYSLAASHDGKLLASASKATSSQHAAIILWDVQNWQQLQKLHSHELTVTRLAFSPNDQYLLSVSRDRCWSIFERQSEGSVPSFKLLVATNKSTGIHTRIIWSCAWTPDSKFFATGSREGKVVVWGGHTTPKEGAALGYWSSASAPLVLKDSVTSLAFAPCKNSDDAYILAAGLEGGQIVVHNWKSSQEEPWKLKLSLNKNLAHHLTVKQLAFCPHVGESEDNKKLKSHLLASAGADHAVKIHAIPFEDL</sequence>
<gene>
    <name evidence="12" type="ORF">ONE63_008528</name>
</gene>
<evidence type="ECO:0000256" key="7">
    <source>
        <dbReference type="ARBA" id="ARBA00022574"/>
    </source>
</evidence>
<evidence type="ECO:0000256" key="2">
    <source>
        <dbReference type="ARBA" id="ARBA00004496"/>
    </source>
</evidence>
<dbReference type="InterPro" id="IPR036322">
    <property type="entry name" value="WD40_repeat_dom_sf"/>
</dbReference>
<dbReference type="SUPFAM" id="SSF50978">
    <property type="entry name" value="WD40 repeat-like"/>
    <property type="match status" value="3"/>
</dbReference>
<evidence type="ECO:0000313" key="12">
    <source>
        <dbReference type="EMBL" id="KAJ1526983.1"/>
    </source>
</evidence>
<keyword evidence="13" id="KW-1185">Reference proteome</keyword>
<keyword evidence="6" id="KW-0963">Cytoplasm</keyword>
<protein>
    <recommendedName>
        <fullName evidence="5">Elongator complex protein 2</fullName>
    </recommendedName>
</protein>
<keyword evidence="8" id="KW-0819">tRNA processing</keyword>
<keyword evidence="10" id="KW-0539">Nucleus</keyword>
<dbReference type="InterPro" id="IPR015943">
    <property type="entry name" value="WD40/YVTN_repeat-like_dom_sf"/>
</dbReference>
<evidence type="ECO:0000256" key="5">
    <source>
        <dbReference type="ARBA" id="ARBA00020267"/>
    </source>
</evidence>
<evidence type="ECO:0000256" key="6">
    <source>
        <dbReference type="ARBA" id="ARBA00022490"/>
    </source>
</evidence>
<evidence type="ECO:0000313" key="13">
    <source>
        <dbReference type="Proteomes" id="UP001075354"/>
    </source>
</evidence>
<comment type="pathway">
    <text evidence="3">tRNA modification; 5-methoxycarbonylmethyl-2-thiouridine-tRNA biosynthesis.</text>
</comment>